<evidence type="ECO:0000313" key="2">
    <source>
        <dbReference type="Proteomes" id="UP001060085"/>
    </source>
</evidence>
<name>A0ACC0AQK1_CATRO</name>
<organism evidence="1 2">
    <name type="scientific">Catharanthus roseus</name>
    <name type="common">Madagascar periwinkle</name>
    <name type="synonym">Vinca rosea</name>
    <dbReference type="NCBI Taxonomy" id="4058"/>
    <lineage>
        <taxon>Eukaryota</taxon>
        <taxon>Viridiplantae</taxon>
        <taxon>Streptophyta</taxon>
        <taxon>Embryophyta</taxon>
        <taxon>Tracheophyta</taxon>
        <taxon>Spermatophyta</taxon>
        <taxon>Magnoliopsida</taxon>
        <taxon>eudicotyledons</taxon>
        <taxon>Gunneridae</taxon>
        <taxon>Pentapetalae</taxon>
        <taxon>asterids</taxon>
        <taxon>lamiids</taxon>
        <taxon>Gentianales</taxon>
        <taxon>Apocynaceae</taxon>
        <taxon>Rauvolfioideae</taxon>
        <taxon>Vinceae</taxon>
        <taxon>Catharanthinae</taxon>
        <taxon>Catharanthus</taxon>
    </lineage>
</organism>
<keyword evidence="2" id="KW-1185">Reference proteome</keyword>
<proteinExistence type="predicted"/>
<evidence type="ECO:0000313" key="1">
    <source>
        <dbReference type="EMBL" id="KAI5662824.1"/>
    </source>
</evidence>
<protein>
    <submittedName>
        <fullName evidence="1">Uncharacterized protein</fullName>
    </submittedName>
</protein>
<dbReference type="EMBL" id="CM044705">
    <property type="protein sequence ID" value="KAI5662824.1"/>
    <property type="molecule type" value="Genomic_DNA"/>
</dbReference>
<accession>A0ACC0AQK1</accession>
<gene>
    <name evidence="1" type="ORF">M9H77_22147</name>
</gene>
<comment type="caution">
    <text evidence="1">The sequence shown here is derived from an EMBL/GenBank/DDBJ whole genome shotgun (WGS) entry which is preliminary data.</text>
</comment>
<dbReference type="Proteomes" id="UP001060085">
    <property type="component" value="Linkage Group LG05"/>
</dbReference>
<sequence>MLCGGFLPPSEESRGTRHRGWSHGRPDAELVFDDLILRFGPCPSTQDKQRYDKSLKLRAWNLGPCFSRRTCLCSGCHVLCFVFLRLGLGVSLVPRGTQIPYSAAVSLVAGLGVSQMGILVSGSCGTTPSLSYSLRENVPDRDPIPIIDLSDSETVEGPEVQEVEPGVSIEEEPSEGESDVGMLPEQEGAAPRADPRYHYHSFWAIVYGVSSRWRSPS</sequence>
<reference evidence="2" key="1">
    <citation type="journal article" date="2023" name="Nat. Plants">
        <title>Single-cell RNA sequencing provides a high-resolution roadmap for understanding the multicellular compartmentation of specialized metabolism.</title>
        <authorList>
            <person name="Sun S."/>
            <person name="Shen X."/>
            <person name="Li Y."/>
            <person name="Li Y."/>
            <person name="Wang S."/>
            <person name="Li R."/>
            <person name="Zhang H."/>
            <person name="Shen G."/>
            <person name="Guo B."/>
            <person name="Wei J."/>
            <person name="Xu J."/>
            <person name="St-Pierre B."/>
            <person name="Chen S."/>
            <person name="Sun C."/>
        </authorList>
    </citation>
    <scope>NUCLEOTIDE SEQUENCE [LARGE SCALE GENOMIC DNA]</scope>
</reference>